<dbReference type="EC" id="2.3.1.39" evidence="2"/>
<dbReference type="Gene3D" id="3.40.366.10">
    <property type="entry name" value="Malonyl-Coenzyme A Acyl Carrier Protein, domain 2"/>
    <property type="match status" value="1"/>
</dbReference>
<dbReference type="InterPro" id="IPR050858">
    <property type="entry name" value="Mal-CoA-ACP_Trans/PKS_FabD"/>
</dbReference>
<organism evidence="8 9">
    <name type="scientific">Haloarcula pellucida</name>
    <dbReference type="NCBI Taxonomy" id="1427151"/>
    <lineage>
        <taxon>Archaea</taxon>
        <taxon>Methanobacteriati</taxon>
        <taxon>Methanobacteriota</taxon>
        <taxon>Stenosarchaea group</taxon>
        <taxon>Halobacteria</taxon>
        <taxon>Halobacteriales</taxon>
        <taxon>Haloarculaceae</taxon>
        <taxon>Haloarcula</taxon>
    </lineage>
</organism>
<gene>
    <name evidence="8" type="primary">fabD</name>
    <name evidence="8" type="ORF">GCM10009030_22090</name>
</gene>
<name>A0A830GMA8_9EURY</name>
<dbReference type="Pfam" id="PF00698">
    <property type="entry name" value="Acyl_transf_1"/>
    <property type="match status" value="1"/>
</dbReference>
<dbReference type="PANTHER" id="PTHR42681:SF1">
    <property type="entry name" value="MALONYL-COA-ACYL CARRIER PROTEIN TRANSACYLASE, MITOCHONDRIAL"/>
    <property type="match status" value="1"/>
</dbReference>
<evidence type="ECO:0000313" key="8">
    <source>
        <dbReference type="EMBL" id="GGN95064.1"/>
    </source>
</evidence>
<accession>A0A830GMA8</accession>
<proteinExistence type="inferred from homology"/>
<feature type="domain" description="Malonyl-CoA:ACP transacylase (MAT)" evidence="7">
    <location>
        <begin position="24"/>
        <end position="317"/>
    </location>
</feature>
<dbReference type="InterPro" id="IPR016036">
    <property type="entry name" value="Malonyl_transacylase_ACP-bd"/>
</dbReference>
<dbReference type="RefSeq" id="WP_188997450.1">
    <property type="nucleotide sequence ID" value="NZ_BMOU01000003.1"/>
</dbReference>
<comment type="caution">
    <text evidence="8">The sequence shown here is derived from an EMBL/GenBank/DDBJ whole genome shotgun (WGS) entry which is preliminary data.</text>
</comment>
<dbReference type="InterPro" id="IPR016035">
    <property type="entry name" value="Acyl_Trfase/lysoPLipase"/>
</dbReference>
<evidence type="ECO:0000256" key="2">
    <source>
        <dbReference type="ARBA" id="ARBA00013258"/>
    </source>
</evidence>
<keyword evidence="3" id="KW-0808">Transferase</keyword>
<evidence type="ECO:0000256" key="1">
    <source>
        <dbReference type="ARBA" id="ARBA00008217"/>
    </source>
</evidence>
<dbReference type="InterPro" id="IPR014043">
    <property type="entry name" value="Acyl_transferase_dom"/>
</dbReference>
<keyword evidence="9" id="KW-1185">Reference proteome</keyword>
<dbReference type="InterPro" id="IPR024925">
    <property type="entry name" value="Malonyl_CoA-ACP_transAc"/>
</dbReference>
<dbReference type="GO" id="GO:0006633">
    <property type="term" value="P:fatty acid biosynthetic process"/>
    <property type="evidence" value="ECO:0007669"/>
    <property type="project" value="TreeGrafter"/>
</dbReference>
<dbReference type="GO" id="GO:0004314">
    <property type="term" value="F:[acyl-carrier-protein] S-malonyltransferase activity"/>
    <property type="evidence" value="ECO:0007669"/>
    <property type="project" value="UniProtKB-EC"/>
</dbReference>
<reference evidence="8" key="2">
    <citation type="submission" date="2020-09" db="EMBL/GenBank/DDBJ databases">
        <authorList>
            <person name="Sun Q."/>
            <person name="Ohkuma M."/>
        </authorList>
    </citation>
    <scope>NUCLEOTIDE SEQUENCE</scope>
    <source>
        <strain evidence="8">JCM 17820</strain>
    </source>
</reference>
<dbReference type="Gene3D" id="3.30.70.250">
    <property type="entry name" value="Malonyl-CoA ACP transacylase, ACP-binding"/>
    <property type="match status" value="1"/>
</dbReference>
<feature type="region of interest" description="Disordered" evidence="6">
    <location>
        <begin position="1"/>
        <end position="28"/>
    </location>
</feature>
<evidence type="ECO:0000313" key="9">
    <source>
        <dbReference type="Proteomes" id="UP000605784"/>
    </source>
</evidence>
<sequence length="324" mass="34498">MLEEIQSHDTTGAKHEEGPTTAVLFPGQGSQQPGMGRAFYEAWPTTREWFETLSDAVDVDVTDLCFDGDAATLSTTEYTQPCVYTVSVATFAGLASRYGVVPDYVAGHSLGHVGALTSAGCLDPTEGVELVRKRGRHMQRAAERGGDGVMLAVICRDPAVVERACDRIEGVSLAARNTDSQTVVAGPAPSVEQVRDRIADNARARFAELDVGAAFHSAAMEPAATAFEEDLAAMTFQTTAVPVVSDVSGEVYGGGERAVDELGTQVVETVDWRAVVETLRDRGVERFVEVPPAGTLSRFVDTRCPDLETIPLESPADAAEVFTA</sequence>
<dbReference type="SUPFAM" id="SSF55048">
    <property type="entry name" value="Probable ACP-binding domain of malonyl-CoA ACP transacylase"/>
    <property type="match status" value="1"/>
</dbReference>
<reference evidence="8" key="1">
    <citation type="journal article" date="2014" name="Int. J. Syst. Evol. Microbiol.">
        <title>Complete genome sequence of Corynebacterium casei LMG S-19264T (=DSM 44701T), isolated from a smear-ripened cheese.</title>
        <authorList>
            <consortium name="US DOE Joint Genome Institute (JGI-PGF)"/>
            <person name="Walter F."/>
            <person name="Albersmeier A."/>
            <person name="Kalinowski J."/>
            <person name="Ruckert C."/>
        </authorList>
    </citation>
    <scope>NUCLEOTIDE SEQUENCE</scope>
    <source>
        <strain evidence="8">JCM 17820</strain>
    </source>
</reference>
<protein>
    <recommendedName>
        <fullName evidence="2">[acyl-carrier-protein] S-malonyltransferase</fullName>
        <ecNumber evidence="2">2.3.1.39</ecNumber>
    </recommendedName>
</protein>
<dbReference type="SMART" id="SM00827">
    <property type="entry name" value="PKS_AT"/>
    <property type="match status" value="1"/>
</dbReference>
<dbReference type="EMBL" id="BMOU01000003">
    <property type="protein sequence ID" value="GGN95064.1"/>
    <property type="molecule type" value="Genomic_DNA"/>
</dbReference>
<dbReference type="InterPro" id="IPR001227">
    <property type="entry name" value="Ac_transferase_dom_sf"/>
</dbReference>
<comment type="similarity">
    <text evidence="1">Belongs to the FabD family.</text>
</comment>
<dbReference type="PANTHER" id="PTHR42681">
    <property type="entry name" value="MALONYL-COA-ACYL CARRIER PROTEIN TRANSACYLASE, MITOCHONDRIAL"/>
    <property type="match status" value="1"/>
</dbReference>
<feature type="compositionally biased region" description="Basic and acidic residues" evidence="6">
    <location>
        <begin position="1"/>
        <end position="18"/>
    </location>
</feature>
<evidence type="ECO:0000256" key="3">
    <source>
        <dbReference type="ARBA" id="ARBA00022679"/>
    </source>
</evidence>
<dbReference type="AlphaFoldDB" id="A0A830GMA8"/>
<dbReference type="Proteomes" id="UP000605784">
    <property type="component" value="Unassembled WGS sequence"/>
</dbReference>
<evidence type="ECO:0000256" key="5">
    <source>
        <dbReference type="ARBA" id="ARBA00048462"/>
    </source>
</evidence>
<evidence type="ECO:0000256" key="4">
    <source>
        <dbReference type="ARBA" id="ARBA00023315"/>
    </source>
</evidence>
<evidence type="ECO:0000256" key="6">
    <source>
        <dbReference type="SAM" id="MobiDB-lite"/>
    </source>
</evidence>
<evidence type="ECO:0000259" key="7">
    <source>
        <dbReference type="SMART" id="SM00827"/>
    </source>
</evidence>
<dbReference type="PIRSF" id="PIRSF000446">
    <property type="entry name" value="Mct"/>
    <property type="match status" value="1"/>
</dbReference>
<comment type="catalytic activity">
    <reaction evidence="5">
        <text>holo-[ACP] + malonyl-CoA = malonyl-[ACP] + CoA</text>
        <dbReference type="Rhea" id="RHEA:41792"/>
        <dbReference type="Rhea" id="RHEA-COMP:9623"/>
        <dbReference type="Rhea" id="RHEA-COMP:9685"/>
        <dbReference type="ChEBI" id="CHEBI:57287"/>
        <dbReference type="ChEBI" id="CHEBI:57384"/>
        <dbReference type="ChEBI" id="CHEBI:64479"/>
        <dbReference type="ChEBI" id="CHEBI:78449"/>
        <dbReference type="EC" id="2.3.1.39"/>
    </reaction>
</comment>
<keyword evidence="4" id="KW-0012">Acyltransferase</keyword>
<dbReference type="SUPFAM" id="SSF52151">
    <property type="entry name" value="FabD/lysophospholipase-like"/>
    <property type="match status" value="1"/>
</dbReference>
<dbReference type="GO" id="GO:0005829">
    <property type="term" value="C:cytosol"/>
    <property type="evidence" value="ECO:0007669"/>
    <property type="project" value="TreeGrafter"/>
</dbReference>